<dbReference type="OrthoDB" id="416555at2759"/>
<evidence type="ECO:0000256" key="6">
    <source>
        <dbReference type="ARBA" id="ARBA00023136"/>
    </source>
</evidence>
<evidence type="ECO:0000256" key="4">
    <source>
        <dbReference type="ARBA" id="ARBA00022692"/>
    </source>
</evidence>
<evidence type="ECO:0000256" key="8">
    <source>
        <dbReference type="SAM" id="Phobius"/>
    </source>
</evidence>
<proteinExistence type="inferred from homology"/>
<feature type="transmembrane region" description="Helical" evidence="8">
    <location>
        <begin position="260"/>
        <end position="281"/>
    </location>
</feature>
<evidence type="ECO:0000256" key="9">
    <source>
        <dbReference type="SAM" id="SignalP"/>
    </source>
</evidence>
<protein>
    <recommendedName>
        <fullName evidence="12">EamA domain-containing protein</fullName>
    </recommendedName>
</protein>
<dbReference type="AlphaFoldDB" id="A0A9W7FBQ2"/>
<feature type="transmembrane region" description="Helical" evidence="8">
    <location>
        <begin position="169"/>
        <end position="185"/>
    </location>
</feature>
<feature type="transmembrane region" description="Helical" evidence="8">
    <location>
        <begin position="80"/>
        <end position="98"/>
    </location>
</feature>
<evidence type="ECO:0000256" key="2">
    <source>
        <dbReference type="ARBA" id="ARBA00006690"/>
    </source>
</evidence>
<comment type="subcellular location">
    <subcellularLocation>
        <location evidence="1">Membrane</location>
        <topology evidence="1">Multi-pass membrane protein</topology>
    </subcellularLocation>
</comment>
<feature type="transmembrane region" description="Helical" evidence="8">
    <location>
        <begin position="39"/>
        <end position="60"/>
    </location>
</feature>
<feature type="transmembrane region" description="Helical" evidence="8">
    <location>
        <begin position="206"/>
        <end position="225"/>
    </location>
</feature>
<feature type="signal peptide" evidence="9">
    <location>
        <begin position="1"/>
        <end position="23"/>
    </location>
</feature>
<gene>
    <name evidence="10" type="ORF">TrLO_g2024</name>
</gene>
<organism evidence="10 11">
    <name type="scientific">Triparma laevis f. longispina</name>
    <dbReference type="NCBI Taxonomy" id="1714387"/>
    <lineage>
        <taxon>Eukaryota</taxon>
        <taxon>Sar</taxon>
        <taxon>Stramenopiles</taxon>
        <taxon>Ochrophyta</taxon>
        <taxon>Bolidophyceae</taxon>
        <taxon>Parmales</taxon>
        <taxon>Triparmaceae</taxon>
        <taxon>Triparma</taxon>
    </lineage>
</organism>
<feature type="transmembrane region" description="Helical" evidence="8">
    <location>
        <begin position="316"/>
        <end position="334"/>
    </location>
</feature>
<keyword evidence="3" id="KW-0813">Transport</keyword>
<evidence type="ECO:0000313" key="10">
    <source>
        <dbReference type="EMBL" id="GMI09220.1"/>
    </source>
</evidence>
<evidence type="ECO:0000256" key="7">
    <source>
        <dbReference type="SAM" id="MobiDB-lite"/>
    </source>
</evidence>
<feature type="compositionally biased region" description="Basic residues" evidence="7">
    <location>
        <begin position="368"/>
        <end position="380"/>
    </location>
</feature>
<dbReference type="InterPro" id="IPR013936">
    <property type="entry name" value="CRT-like"/>
</dbReference>
<keyword evidence="6 8" id="KW-0472">Membrane</keyword>
<reference evidence="11" key="1">
    <citation type="journal article" date="2023" name="Commun. Biol.">
        <title>Genome analysis of Parmales, the sister group of diatoms, reveals the evolutionary specialization of diatoms from phago-mixotrophs to photoautotrophs.</title>
        <authorList>
            <person name="Ban H."/>
            <person name="Sato S."/>
            <person name="Yoshikawa S."/>
            <person name="Yamada K."/>
            <person name="Nakamura Y."/>
            <person name="Ichinomiya M."/>
            <person name="Sato N."/>
            <person name="Blanc-Mathieu R."/>
            <person name="Endo H."/>
            <person name="Kuwata A."/>
            <person name="Ogata H."/>
        </authorList>
    </citation>
    <scope>NUCLEOTIDE SEQUENCE [LARGE SCALE GENOMIC DNA]</scope>
    <source>
        <strain evidence="11">NIES 3700</strain>
    </source>
</reference>
<keyword evidence="4 8" id="KW-0812">Transmembrane</keyword>
<name>A0A9W7FBQ2_9STRA</name>
<dbReference type="PANTHER" id="PTHR31326:SF1">
    <property type="entry name" value="PROTEIN CLT2, CHLOROPLASTIC"/>
    <property type="match status" value="1"/>
</dbReference>
<comment type="similarity">
    <text evidence="2">Belongs to the CRT-like transporter family.</text>
</comment>
<comment type="caution">
    <text evidence="10">The sequence shown here is derived from an EMBL/GenBank/DDBJ whole genome shotgun (WGS) entry which is preliminary data.</text>
</comment>
<evidence type="ECO:0000256" key="5">
    <source>
        <dbReference type="ARBA" id="ARBA00022989"/>
    </source>
</evidence>
<dbReference type="PANTHER" id="PTHR31326">
    <property type="entry name" value="PROTEIN CLT2, CHLOROPLASTIC"/>
    <property type="match status" value="1"/>
</dbReference>
<accession>A0A9W7FBQ2</accession>
<keyword evidence="5 8" id="KW-1133">Transmembrane helix</keyword>
<dbReference type="GO" id="GO:0016020">
    <property type="term" value="C:membrane"/>
    <property type="evidence" value="ECO:0007669"/>
    <property type="project" value="UniProtKB-SubCell"/>
</dbReference>
<dbReference type="Pfam" id="PF08627">
    <property type="entry name" value="CRT-like"/>
    <property type="match status" value="1"/>
</dbReference>
<keyword evidence="9" id="KW-0732">Signal</keyword>
<feature type="region of interest" description="Disordered" evidence="7">
    <location>
        <begin position="342"/>
        <end position="383"/>
    </location>
</feature>
<feature type="transmembrane region" description="Helical" evidence="8">
    <location>
        <begin position="104"/>
        <end position="124"/>
    </location>
</feature>
<feature type="transmembrane region" description="Helical" evidence="8">
    <location>
        <begin position="131"/>
        <end position="149"/>
    </location>
</feature>
<dbReference type="EMBL" id="BRXW01000135">
    <property type="protein sequence ID" value="GMI09220.1"/>
    <property type="molecule type" value="Genomic_DNA"/>
</dbReference>
<feature type="transmembrane region" description="Helical" evidence="8">
    <location>
        <begin position="288"/>
        <end position="310"/>
    </location>
</feature>
<keyword evidence="11" id="KW-1185">Reference proteome</keyword>
<evidence type="ECO:0000256" key="1">
    <source>
        <dbReference type="ARBA" id="ARBA00004141"/>
    </source>
</evidence>
<evidence type="ECO:0000313" key="11">
    <source>
        <dbReference type="Proteomes" id="UP001165122"/>
    </source>
</evidence>
<dbReference type="Proteomes" id="UP001165122">
    <property type="component" value="Unassembled WGS sequence"/>
</dbReference>
<feature type="chain" id="PRO_5040968442" description="EamA domain-containing protein" evidence="9">
    <location>
        <begin position="24"/>
        <end position="464"/>
    </location>
</feature>
<evidence type="ECO:0000256" key="3">
    <source>
        <dbReference type="ARBA" id="ARBA00022448"/>
    </source>
</evidence>
<sequence>MAETISSLRLATLVFALLTVGMANTLSYKVCYAVYGEKYAYFVSNGINALYVVFGGCLLYPRYCKNEIPKELLNQPQYKFVVMALLDAFGTFFSAMGSVHTPGYLQTILNQTLIPILMLVSFFALGTRFSISQVAGATLIVSGALISSFDSLLDSGSSQPLPMGSKVSIFFYLISNIPYALSAVYKEVAFKNQKTDVMYLTQQVSIYQLFIGLCMIPLTAIPGVASEHGMPVAEAAEDLVDGTRCYFQLPHSGCATLPTFALLTGYCLLNFIYNTLGLYLTKYASSTVNAITSSLLLPISAVAFTAPWMGQFREKIAVSTYYGLVVIILGFLLYQYGSMSSSDIPETPKPAKKMNKSGEEMNSLLRGSQKKSKKSRRAMRSPKPVASFQERMVGISIRHGKGGEKGAAYGGCVGGTFGMDTPEMGGGMGGGVGGYGSLVETGTGNWGGMRTTSSFSGLDMSMSV</sequence>
<evidence type="ECO:0008006" key="12">
    <source>
        <dbReference type="Google" id="ProtNLM"/>
    </source>
</evidence>